<accession>A0A6J4M207</accession>
<gene>
    <name evidence="2" type="ORF">AVDCRST_MAG40-2725</name>
</gene>
<feature type="region of interest" description="Disordered" evidence="1">
    <location>
        <begin position="1"/>
        <end position="111"/>
    </location>
</feature>
<feature type="region of interest" description="Disordered" evidence="1">
    <location>
        <begin position="324"/>
        <end position="613"/>
    </location>
</feature>
<feature type="compositionally biased region" description="Basic and acidic residues" evidence="1">
    <location>
        <begin position="475"/>
        <end position="493"/>
    </location>
</feature>
<evidence type="ECO:0000256" key="1">
    <source>
        <dbReference type="SAM" id="MobiDB-lite"/>
    </source>
</evidence>
<dbReference type="AlphaFoldDB" id="A0A6J4M207"/>
<name>A0A6J4M207_9BACT</name>
<feature type="non-terminal residue" evidence="2">
    <location>
        <position position="1"/>
    </location>
</feature>
<feature type="compositionally biased region" description="Basic and acidic residues" evidence="1">
    <location>
        <begin position="535"/>
        <end position="590"/>
    </location>
</feature>
<feature type="compositionally biased region" description="Basic and acidic residues" evidence="1">
    <location>
        <begin position="384"/>
        <end position="409"/>
    </location>
</feature>
<feature type="compositionally biased region" description="Basic and acidic residues" evidence="1">
    <location>
        <begin position="343"/>
        <end position="372"/>
    </location>
</feature>
<feature type="non-terminal residue" evidence="2">
    <location>
        <position position="684"/>
    </location>
</feature>
<feature type="region of interest" description="Disordered" evidence="1">
    <location>
        <begin position="212"/>
        <end position="298"/>
    </location>
</feature>
<feature type="compositionally biased region" description="Low complexity" evidence="1">
    <location>
        <begin position="143"/>
        <end position="159"/>
    </location>
</feature>
<feature type="compositionally biased region" description="Low complexity" evidence="1">
    <location>
        <begin position="327"/>
        <end position="340"/>
    </location>
</feature>
<dbReference type="EMBL" id="CADCTX010000761">
    <property type="protein sequence ID" value="CAA9347696.1"/>
    <property type="molecule type" value="Genomic_DNA"/>
</dbReference>
<feature type="compositionally biased region" description="Basic residues" evidence="1">
    <location>
        <begin position="9"/>
        <end position="44"/>
    </location>
</feature>
<protein>
    <submittedName>
        <fullName evidence="2">Metallopeptidase</fullName>
    </submittedName>
</protein>
<feature type="compositionally biased region" description="Basic and acidic residues" evidence="1">
    <location>
        <begin position="169"/>
        <end position="191"/>
    </location>
</feature>
<reference evidence="2" key="1">
    <citation type="submission" date="2020-02" db="EMBL/GenBank/DDBJ databases">
        <authorList>
            <person name="Meier V. D."/>
        </authorList>
    </citation>
    <scope>NUCLEOTIDE SEQUENCE</scope>
    <source>
        <strain evidence="2">AVDCRST_MAG40</strain>
    </source>
</reference>
<feature type="compositionally biased region" description="Basic residues" evidence="1">
    <location>
        <begin position="223"/>
        <end position="232"/>
    </location>
</feature>
<proteinExistence type="predicted"/>
<feature type="region of interest" description="Disordered" evidence="1">
    <location>
        <begin position="123"/>
        <end position="194"/>
    </location>
</feature>
<feature type="compositionally biased region" description="Basic and acidic residues" evidence="1">
    <location>
        <begin position="511"/>
        <end position="523"/>
    </location>
</feature>
<sequence length="684" mass="74400">GRELSPRARLPRARRYGRARGGGRRRPRGRAGRRAHARRRHRELRPHGASAGRLLPLRERRLARAHRDPRRRLELGRVQRAAGEEPRRAARHPRGGGALERGARLGAPQAGRPVRELHGLGARRAAGDHAAPVGAGGDRRRAAPGAAPRGLRLVRPAGRAGPGGGGRGRRPEELGDEHRLGEPVGARDARPRLLHARRREGARAARRLRGLHHAAAHAGRAARPGRQRGAHRGARDRDRRAALGPRAQPRPQRHLQQDDRGRAGGALAGVRLARLPGRRAPRRGHPGGGAAARLRARAADDRARGAGVHLARVHDVQAARRLRRGAAGRVPAGPLRLPRAAARRAEGDGRAVEARRERGGGRARRGRGEDLRGAPLQAGGQGAHGRDGEEPARGLPRGDRQPGVDEPRDQGAGQGQAHQVHRQDRLPRPVARLRRARDPARRPAGQREARQRLAVRRHGEPPGPAGGAVALGDDAADRERVLQPDEQRDRLPGRDPAAPLLRRGRRRRGELRRDRRGDRPRDRPRLRRPGAQVRRRGEPPRLVDAGRRAGVRRAGDAARRAVRGDHAGGRHQDQPAPHDGREHRRPERARAGVPRLPDLAARQAGAGDRRLHGRPALLPGLRADLAHEVPRRVAAPAAAHRPALPGPVPRLRAARQQRRVPEGVGREGGRQDVPRARGAGAHLV</sequence>
<feature type="compositionally biased region" description="Basic and acidic residues" evidence="1">
    <location>
        <begin position="56"/>
        <end position="88"/>
    </location>
</feature>
<feature type="compositionally biased region" description="Basic and acidic residues" evidence="1">
    <location>
        <begin position="436"/>
        <end position="451"/>
    </location>
</feature>
<feature type="compositionally biased region" description="Basic residues" evidence="1">
    <location>
        <begin position="276"/>
        <end position="285"/>
    </location>
</feature>
<feature type="compositionally biased region" description="Low complexity" evidence="1">
    <location>
        <begin position="634"/>
        <end position="643"/>
    </location>
</feature>
<organism evidence="2">
    <name type="scientific">uncultured Gemmatimonadaceae bacterium</name>
    <dbReference type="NCBI Taxonomy" id="246130"/>
    <lineage>
        <taxon>Bacteria</taxon>
        <taxon>Pseudomonadati</taxon>
        <taxon>Gemmatimonadota</taxon>
        <taxon>Gemmatimonadia</taxon>
        <taxon>Gemmatimonadales</taxon>
        <taxon>Gemmatimonadaceae</taxon>
        <taxon>environmental samples</taxon>
    </lineage>
</organism>
<feature type="compositionally biased region" description="Basic and acidic residues" evidence="1">
    <location>
        <begin position="659"/>
        <end position="675"/>
    </location>
</feature>
<evidence type="ECO:0000313" key="2">
    <source>
        <dbReference type="EMBL" id="CAA9347696.1"/>
    </source>
</evidence>
<feature type="region of interest" description="Disordered" evidence="1">
    <location>
        <begin position="634"/>
        <end position="684"/>
    </location>
</feature>